<reference evidence="3" key="1">
    <citation type="journal article" date="2019" name="Int. J. Syst. Evol. Microbiol.">
        <title>The Global Catalogue of Microorganisms (GCM) 10K type strain sequencing project: providing services to taxonomists for standard genome sequencing and annotation.</title>
        <authorList>
            <consortium name="The Broad Institute Genomics Platform"/>
            <consortium name="The Broad Institute Genome Sequencing Center for Infectious Disease"/>
            <person name="Wu L."/>
            <person name="Ma J."/>
        </authorList>
    </citation>
    <scope>NUCLEOTIDE SEQUENCE [LARGE SCALE GENOMIC DNA]</scope>
    <source>
        <strain evidence="3">CGMCC 4.7357</strain>
    </source>
</reference>
<dbReference type="RefSeq" id="WP_386449413.1">
    <property type="nucleotide sequence ID" value="NZ_JBHSFH010000007.1"/>
</dbReference>
<evidence type="ECO:0008006" key="4">
    <source>
        <dbReference type="Google" id="ProtNLM"/>
    </source>
</evidence>
<feature type="region of interest" description="Disordered" evidence="1">
    <location>
        <begin position="1"/>
        <end position="24"/>
    </location>
</feature>
<organism evidence="2 3">
    <name type="scientific">Streptomyces ovatisporus</name>
    <dbReference type="NCBI Taxonomy" id="1128682"/>
    <lineage>
        <taxon>Bacteria</taxon>
        <taxon>Bacillati</taxon>
        <taxon>Actinomycetota</taxon>
        <taxon>Actinomycetes</taxon>
        <taxon>Kitasatosporales</taxon>
        <taxon>Streptomycetaceae</taxon>
        <taxon>Streptomyces</taxon>
    </lineage>
</organism>
<keyword evidence="3" id="KW-1185">Reference proteome</keyword>
<gene>
    <name evidence="2" type="ORF">ACFPA8_17570</name>
</gene>
<evidence type="ECO:0000313" key="2">
    <source>
        <dbReference type="EMBL" id="MFC4495933.1"/>
    </source>
</evidence>
<protein>
    <recommendedName>
        <fullName evidence="4">Secreted protein</fullName>
    </recommendedName>
</protein>
<comment type="caution">
    <text evidence="2">The sequence shown here is derived from an EMBL/GenBank/DDBJ whole genome shotgun (WGS) entry which is preliminary data.</text>
</comment>
<evidence type="ECO:0000256" key="1">
    <source>
        <dbReference type="SAM" id="MobiDB-lite"/>
    </source>
</evidence>
<accession>A0ABV9ABG5</accession>
<evidence type="ECO:0000313" key="3">
    <source>
        <dbReference type="Proteomes" id="UP001595997"/>
    </source>
</evidence>
<sequence>MNPSPHPPAPGPNPGEPEPPRDAATACVEQLRAALADHDIKLPSLTVDAPTYASTTPYAHPLVSLGNCRLDVARRLIEVLRAAGPGGRTGER</sequence>
<proteinExistence type="predicted"/>
<dbReference type="EMBL" id="JBHSFH010000007">
    <property type="protein sequence ID" value="MFC4495933.1"/>
    <property type="molecule type" value="Genomic_DNA"/>
</dbReference>
<name>A0ABV9ABG5_9ACTN</name>
<dbReference type="Proteomes" id="UP001595997">
    <property type="component" value="Unassembled WGS sequence"/>
</dbReference>
<feature type="compositionally biased region" description="Pro residues" evidence="1">
    <location>
        <begin position="1"/>
        <end position="17"/>
    </location>
</feature>